<evidence type="ECO:0000256" key="1">
    <source>
        <dbReference type="SAM" id="MobiDB-lite"/>
    </source>
</evidence>
<gene>
    <name evidence="2" type="ORF">LCGC14_1331560</name>
</gene>
<accession>A0A0F9KH72</accession>
<sequence length="179" mass="20927">MVKKPTVDRQHSLTIHDPRVELWEQEGGNPIFTYFRVPTGTKEDLVQREFHKVGRKWLSNMYKDGWIAIDKTVSCLGPYLIPEYGELDMCTYYIGAMFKRRTPQVLTIEQAESLMSAIPIRKRPGRDVRGFLDQLAKLPFSTLEQQARQDRDLAQTAKDETKLREEVDQDNLRRGNRRT</sequence>
<protein>
    <submittedName>
        <fullName evidence="2">Uncharacterized protein</fullName>
    </submittedName>
</protein>
<organism evidence="2">
    <name type="scientific">marine sediment metagenome</name>
    <dbReference type="NCBI Taxonomy" id="412755"/>
    <lineage>
        <taxon>unclassified sequences</taxon>
        <taxon>metagenomes</taxon>
        <taxon>ecological metagenomes</taxon>
    </lineage>
</organism>
<reference evidence="2" key="1">
    <citation type="journal article" date="2015" name="Nature">
        <title>Complex archaea that bridge the gap between prokaryotes and eukaryotes.</title>
        <authorList>
            <person name="Spang A."/>
            <person name="Saw J.H."/>
            <person name="Jorgensen S.L."/>
            <person name="Zaremba-Niedzwiedzka K."/>
            <person name="Martijn J."/>
            <person name="Lind A.E."/>
            <person name="van Eijk R."/>
            <person name="Schleper C."/>
            <person name="Guy L."/>
            <person name="Ettema T.J."/>
        </authorList>
    </citation>
    <scope>NUCLEOTIDE SEQUENCE</scope>
</reference>
<dbReference type="AlphaFoldDB" id="A0A0F9KH72"/>
<feature type="compositionally biased region" description="Basic and acidic residues" evidence="1">
    <location>
        <begin position="151"/>
        <end position="173"/>
    </location>
</feature>
<evidence type="ECO:0000313" key="2">
    <source>
        <dbReference type="EMBL" id="KKM81263.1"/>
    </source>
</evidence>
<dbReference type="EMBL" id="LAZR01008049">
    <property type="protein sequence ID" value="KKM81263.1"/>
    <property type="molecule type" value="Genomic_DNA"/>
</dbReference>
<name>A0A0F9KH72_9ZZZZ</name>
<comment type="caution">
    <text evidence="2">The sequence shown here is derived from an EMBL/GenBank/DDBJ whole genome shotgun (WGS) entry which is preliminary data.</text>
</comment>
<feature type="region of interest" description="Disordered" evidence="1">
    <location>
        <begin position="151"/>
        <end position="179"/>
    </location>
</feature>
<proteinExistence type="predicted"/>